<organism evidence="3 4">
    <name type="scientific">Brassica cretica</name>
    <name type="common">Mustard</name>
    <dbReference type="NCBI Taxonomy" id="69181"/>
    <lineage>
        <taxon>Eukaryota</taxon>
        <taxon>Viridiplantae</taxon>
        <taxon>Streptophyta</taxon>
        <taxon>Embryophyta</taxon>
        <taxon>Tracheophyta</taxon>
        <taxon>Spermatophyta</taxon>
        <taxon>Magnoliopsida</taxon>
        <taxon>eudicotyledons</taxon>
        <taxon>Gunneridae</taxon>
        <taxon>Pentapetalae</taxon>
        <taxon>rosids</taxon>
        <taxon>malvids</taxon>
        <taxon>Brassicales</taxon>
        <taxon>Brassicaceae</taxon>
        <taxon>Brassiceae</taxon>
        <taxon>Brassica</taxon>
    </lineage>
</organism>
<dbReference type="EMBL" id="QGKW02000007">
    <property type="protein sequence ID" value="KAF2616381.1"/>
    <property type="molecule type" value="Genomic_DNA"/>
</dbReference>
<accession>A0A8S9MEJ5</accession>
<gene>
    <name evidence="3" type="ORF">F2Q68_00042706</name>
    <name evidence="2" type="ORF">F2Q70_00042021</name>
</gene>
<evidence type="ECO:0000313" key="2">
    <source>
        <dbReference type="EMBL" id="KAF2587932.1"/>
    </source>
</evidence>
<evidence type="ECO:0000256" key="1">
    <source>
        <dbReference type="SAM" id="MobiDB-lite"/>
    </source>
</evidence>
<evidence type="ECO:0000313" key="3">
    <source>
        <dbReference type="EMBL" id="KAF2616381.1"/>
    </source>
</evidence>
<feature type="region of interest" description="Disordered" evidence="1">
    <location>
        <begin position="31"/>
        <end position="72"/>
    </location>
</feature>
<evidence type="ECO:0000313" key="4">
    <source>
        <dbReference type="Proteomes" id="UP000712281"/>
    </source>
</evidence>
<dbReference type="EMBL" id="QGKY02000190">
    <property type="protein sequence ID" value="KAF2587932.1"/>
    <property type="molecule type" value="Genomic_DNA"/>
</dbReference>
<protein>
    <submittedName>
        <fullName evidence="3">Uncharacterized protein</fullName>
    </submittedName>
</protein>
<dbReference type="AlphaFoldDB" id="A0A8S9MEJ5"/>
<comment type="caution">
    <text evidence="3">The sequence shown here is derived from an EMBL/GenBank/DDBJ whole genome shotgun (WGS) entry which is preliminary data.</text>
</comment>
<sequence length="72" mass="8254">MLQPHYHHALIRNGHLAVPCCLSLRPVETLQKQEQANHPQHKTTKPSVLSSPLRLQRRKRTFDGQPSRSSLP</sequence>
<dbReference type="Proteomes" id="UP000712281">
    <property type="component" value="Unassembled WGS sequence"/>
</dbReference>
<reference evidence="3" key="1">
    <citation type="submission" date="2019-12" db="EMBL/GenBank/DDBJ databases">
        <title>Genome sequencing and annotation of Brassica cretica.</title>
        <authorList>
            <person name="Studholme D.J."/>
            <person name="Sarris P.F."/>
        </authorList>
    </citation>
    <scope>NUCLEOTIDE SEQUENCE</scope>
    <source>
        <strain evidence="3">PFS-001/15</strain>
        <strain evidence="2">PFS-102/07</strain>
        <tissue evidence="3">Leaf</tissue>
    </source>
</reference>
<proteinExistence type="predicted"/>
<name>A0A8S9MEJ5_BRACR</name>